<gene>
    <name evidence="7" type="ORF">C8J28_1123</name>
</gene>
<dbReference type="Gene3D" id="1.25.40.10">
    <property type="entry name" value="Tetratricopeptide repeat domain"/>
    <property type="match status" value="1"/>
</dbReference>
<dbReference type="RefSeq" id="WP_011909856.1">
    <property type="nucleotide sequence ID" value="NZ_CP089965.1"/>
</dbReference>
<sequence>MLWSLIKILIFVALVVGLTFGASMLMESGGALRLAVGNLELNLGPLQAVIAALLLIFTVWLFLKIMGFLFAVLRFLNGDETAVSRYFDRSREQKGLRALSEGMMALAAGEPRMAMSRASKARKYLGQNAMTTLLNAQAAQQAGDSRRAQESYKLLLQDERTKFVGIRGLLKQKLDEGDTETALALAQKAFEINPKHSETQDILLKLQADRHDWSGARSTLTAKMKSGALPKAVYKRRDAVLALQTAKDVFDENASIEAREAAILANKQSPDLIPAAAMAARSYLAQGNKKYATRVLKKAWEAEPHPDLAAAFAEIEPNETPVERLKRFRTLTSINPDHEESRLLTAELSLAAEDFPAARRALGDIVSRHPTQRSLTIMAAVERGEGGDEAVVRGWLARALSAPRGPQWCCDNCQTVHANWAPICDNCGGFDTLSWREPTRKSTPSATGTELLPLIVGAPAAAQAAAVDDDVIDEKAVEPASK</sequence>
<organism evidence="7 8">
    <name type="scientific">Cereibacter azotoformans</name>
    <dbReference type="NCBI Taxonomy" id="43057"/>
    <lineage>
        <taxon>Bacteria</taxon>
        <taxon>Pseudomonadati</taxon>
        <taxon>Pseudomonadota</taxon>
        <taxon>Alphaproteobacteria</taxon>
        <taxon>Rhodobacterales</taxon>
        <taxon>Paracoccaceae</taxon>
        <taxon>Cereibacter</taxon>
    </lineage>
</organism>
<keyword evidence="3 5" id="KW-1133">Transmembrane helix</keyword>
<dbReference type="OrthoDB" id="9798343at2"/>
<evidence type="ECO:0000256" key="4">
    <source>
        <dbReference type="ARBA" id="ARBA00023136"/>
    </source>
</evidence>
<keyword evidence="8" id="KW-1185">Reference proteome</keyword>
<dbReference type="PIRSF" id="PIRSF031802">
    <property type="entry name" value="UCP031802"/>
    <property type="match status" value="1"/>
</dbReference>
<feature type="domain" description="HemY N-terminal" evidence="6">
    <location>
        <begin position="30"/>
        <end position="143"/>
    </location>
</feature>
<dbReference type="AlphaFoldDB" id="A0A2T5K2T3"/>
<evidence type="ECO:0000313" key="8">
    <source>
        <dbReference type="Proteomes" id="UP000244060"/>
    </source>
</evidence>
<dbReference type="GO" id="GO:0016020">
    <property type="term" value="C:membrane"/>
    <property type="evidence" value="ECO:0007669"/>
    <property type="project" value="UniProtKB-SubCell"/>
</dbReference>
<comment type="subcellular location">
    <subcellularLocation>
        <location evidence="1">Membrane</location>
    </subcellularLocation>
</comment>
<dbReference type="Pfam" id="PF07219">
    <property type="entry name" value="HemY_N"/>
    <property type="match status" value="1"/>
</dbReference>
<keyword evidence="2 5" id="KW-0812">Transmembrane</keyword>
<dbReference type="Proteomes" id="UP000244060">
    <property type="component" value="Unassembled WGS sequence"/>
</dbReference>
<evidence type="ECO:0000256" key="5">
    <source>
        <dbReference type="SAM" id="Phobius"/>
    </source>
</evidence>
<accession>A0A2T5K2T3</accession>
<comment type="caution">
    <text evidence="7">The sequence shown here is derived from an EMBL/GenBank/DDBJ whole genome shotgun (WGS) entry which is preliminary data.</text>
</comment>
<dbReference type="EMBL" id="QAOT01000012">
    <property type="protein sequence ID" value="PTR16706.1"/>
    <property type="molecule type" value="Genomic_DNA"/>
</dbReference>
<evidence type="ECO:0000259" key="6">
    <source>
        <dbReference type="Pfam" id="PF07219"/>
    </source>
</evidence>
<protein>
    <submittedName>
        <fullName evidence="7">HemY protein</fullName>
    </submittedName>
</protein>
<evidence type="ECO:0000256" key="2">
    <source>
        <dbReference type="ARBA" id="ARBA00022692"/>
    </source>
</evidence>
<evidence type="ECO:0000256" key="3">
    <source>
        <dbReference type="ARBA" id="ARBA00022989"/>
    </source>
</evidence>
<dbReference type="SUPFAM" id="SSF48452">
    <property type="entry name" value="TPR-like"/>
    <property type="match status" value="1"/>
</dbReference>
<reference evidence="7 8" key="1">
    <citation type="submission" date="2018-04" db="EMBL/GenBank/DDBJ databases">
        <title>Genomic Encyclopedia of Type Strains, Phase III (KMG-III): the genomes of soil and plant-associated and newly described type strains.</title>
        <authorList>
            <person name="Whitman W."/>
        </authorList>
    </citation>
    <scope>NUCLEOTIDE SEQUENCE [LARGE SCALE GENOMIC DNA]</scope>
    <source>
        <strain evidence="7 8">KA25</strain>
    </source>
</reference>
<dbReference type="InterPro" id="IPR011990">
    <property type="entry name" value="TPR-like_helical_dom_sf"/>
</dbReference>
<keyword evidence="4 5" id="KW-0472">Membrane</keyword>
<feature type="transmembrane region" description="Helical" evidence="5">
    <location>
        <begin position="49"/>
        <end position="76"/>
    </location>
</feature>
<name>A0A2T5K2T3_9RHOB</name>
<evidence type="ECO:0000256" key="1">
    <source>
        <dbReference type="ARBA" id="ARBA00004370"/>
    </source>
</evidence>
<dbReference type="InterPro" id="IPR010817">
    <property type="entry name" value="HemY_N"/>
</dbReference>
<dbReference type="InterPro" id="IPR016982">
    <property type="entry name" value="Mms48"/>
</dbReference>
<proteinExistence type="predicted"/>
<evidence type="ECO:0000313" key="7">
    <source>
        <dbReference type="EMBL" id="PTR16706.1"/>
    </source>
</evidence>